<protein>
    <submittedName>
        <fullName evidence="1">Uncharacterized protein</fullName>
    </submittedName>
</protein>
<accession>A0A2T4BVQ1</accession>
<proteinExistence type="predicted"/>
<reference evidence="1 2" key="1">
    <citation type="submission" date="2016-07" db="EMBL/GenBank/DDBJ databases">
        <title>Multiple horizontal gene transfer events from other fungi enriched the ability of initially mycotrophic Trichoderma (Ascomycota) to feed on dead plant biomass.</title>
        <authorList>
            <consortium name="DOE Joint Genome Institute"/>
            <person name="Aerts A."/>
            <person name="Atanasova L."/>
            <person name="Chenthamara K."/>
            <person name="Zhang J."/>
            <person name="Grujic M."/>
            <person name="Henrissat B."/>
            <person name="Kuo A."/>
            <person name="Salamov A."/>
            <person name="Lipzen A."/>
            <person name="Labutti K."/>
            <person name="Barry K."/>
            <person name="Miao Y."/>
            <person name="Rahimi M.J."/>
            <person name="Shen Q."/>
            <person name="Grigoriev I.V."/>
            <person name="Kubicek C.P."/>
            <person name="Druzhinina I.S."/>
        </authorList>
    </citation>
    <scope>NUCLEOTIDE SEQUENCE [LARGE SCALE GENOMIC DNA]</scope>
    <source>
        <strain evidence="1 2">ATCC 18648</strain>
    </source>
</reference>
<dbReference type="AlphaFoldDB" id="A0A2T4BVQ1"/>
<evidence type="ECO:0000313" key="2">
    <source>
        <dbReference type="Proteomes" id="UP000240760"/>
    </source>
</evidence>
<gene>
    <name evidence="1" type="ORF">M440DRAFT_129978</name>
</gene>
<evidence type="ECO:0000313" key="1">
    <source>
        <dbReference type="EMBL" id="PTB73379.1"/>
    </source>
</evidence>
<sequence length="98" mass="10740">MNKGKGGSAKKGRRCVLVIDFAGFSGVFRFCLSSCFMKSRSTRMGVNVCIDNTPADDNVASDNNNRIMFDPTLIPKESCVQSRRRVSCINDTESGLPL</sequence>
<keyword evidence="2" id="KW-1185">Reference proteome</keyword>
<organism evidence="1 2">
    <name type="scientific">Trichoderma longibrachiatum ATCC 18648</name>
    <dbReference type="NCBI Taxonomy" id="983965"/>
    <lineage>
        <taxon>Eukaryota</taxon>
        <taxon>Fungi</taxon>
        <taxon>Dikarya</taxon>
        <taxon>Ascomycota</taxon>
        <taxon>Pezizomycotina</taxon>
        <taxon>Sordariomycetes</taxon>
        <taxon>Hypocreomycetidae</taxon>
        <taxon>Hypocreales</taxon>
        <taxon>Hypocreaceae</taxon>
        <taxon>Trichoderma</taxon>
    </lineage>
</organism>
<dbReference type="EMBL" id="KZ679138">
    <property type="protein sequence ID" value="PTB73379.1"/>
    <property type="molecule type" value="Genomic_DNA"/>
</dbReference>
<dbReference type="Proteomes" id="UP000240760">
    <property type="component" value="Unassembled WGS sequence"/>
</dbReference>
<name>A0A2T4BVQ1_TRILO</name>